<dbReference type="EMBL" id="CDSC02000443">
    <property type="protein sequence ID" value="SEI01615.1"/>
    <property type="molecule type" value="Genomic_DNA"/>
</dbReference>
<gene>
    <name evidence="1" type="ORF">BAZSYMA_ACONTIG167839_1</name>
</gene>
<accession>A0A1H6MQ61</accession>
<evidence type="ECO:0000313" key="2">
    <source>
        <dbReference type="Proteomes" id="UP000198988"/>
    </source>
</evidence>
<reference evidence="2" key="1">
    <citation type="submission" date="2016-06" db="EMBL/GenBank/DDBJ databases">
        <authorList>
            <person name="Petersen J."/>
            <person name="Sayavedra L."/>
        </authorList>
    </citation>
    <scope>NUCLEOTIDE SEQUENCE [LARGE SCALE GENOMIC DNA]</scope>
    <source>
        <strain evidence="2">BazSymA</strain>
    </source>
</reference>
<organism evidence="1 2">
    <name type="scientific">Bathymodiolus azoricus thioautotrophic gill symbiont</name>
    <dbReference type="NCBI Taxonomy" id="235205"/>
    <lineage>
        <taxon>Bacteria</taxon>
        <taxon>Pseudomonadati</taxon>
        <taxon>Pseudomonadota</taxon>
        <taxon>Gammaproteobacteria</taxon>
        <taxon>sulfur-oxidizing symbionts</taxon>
    </lineage>
</organism>
<proteinExistence type="predicted"/>
<dbReference type="AlphaFoldDB" id="A0A1H6MQ61"/>
<evidence type="ECO:0000313" key="1">
    <source>
        <dbReference type="EMBL" id="SEI01615.1"/>
    </source>
</evidence>
<name>A0A1H6MQ61_9GAMM</name>
<protein>
    <submittedName>
        <fullName evidence="1">Uncharacterized protein</fullName>
    </submittedName>
</protein>
<dbReference type="Proteomes" id="UP000198988">
    <property type="component" value="Unassembled WGS sequence"/>
</dbReference>
<sequence length="36" mass="4218">MSSTFCSWLDKCPIFPVGSLSPNFRFSKVFYVRLEK</sequence>